<evidence type="ECO:0000256" key="1">
    <source>
        <dbReference type="SAM" id="MobiDB-lite"/>
    </source>
</evidence>
<feature type="compositionally biased region" description="Acidic residues" evidence="1">
    <location>
        <begin position="195"/>
        <end position="205"/>
    </location>
</feature>
<organism evidence="2 3">
    <name type="scientific">Polyporus arcularius HHB13444</name>
    <dbReference type="NCBI Taxonomy" id="1314778"/>
    <lineage>
        <taxon>Eukaryota</taxon>
        <taxon>Fungi</taxon>
        <taxon>Dikarya</taxon>
        <taxon>Basidiomycota</taxon>
        <taxon>Agaricomycotina</taxon>
        <taxon>Agaricomycetes</taxon>
        <taxon>Polyporales</taxon>
        <taxon>Polyporaceae</taxon>
        <taxon>Polyporus</taxon>
    </lineage>
</organism>
<feature type="region of interest" description="Disordered" evidence="1">
    <location>
        <begin position="185"/>
        <end position="236"/>
    </location>
</feature>
<sequence>IRRYGGSRLVSQDPGFNARGVARREWQNGSTWHLRYWFRTPMFLTCEARGGRPDPPEGLHEWVAAAHRKSKTYRANPVRPTVCGLQDGRLELIGNCVPPKLEYGDVVSLVFGITYVEDREDWGPVPMLSHVIRVQHANRDAYQLTYSLAAAEVDDEAGELPIGTIVDEQAARAAVRAGKRPALGDTVDEAFTPGLDDDDGFEDTAEGLPVGGASPTVEGGDLGDGSDDELLSEGSADERLIDDIAEESGGEVELEEQDPQEVLQFNAADDSTSDMDVDEDASMSSYVVLDSAMDGADDAEDAASNGSTLTDGSGAESVGRNPQKGAAEGPRSRSSEQLGDEEVRPAARSPRRANRVPRKGRRGAKN</sequence>
<proteinExistence type="predicted"/>
<dbReference type="InParanoid" id="A0A5C3NQM2"/>
<feature type="compositionally biased region" description="Acidic residues" evidence="1">
    <location>
        <begin position="249"/>
        <end position="259"/>
    </location>
</feature>
<dbReference type="Proteomes" id="UP000308197">
    <property type="component" value="Unassembled WGS sequence"/>
</dbReference>
<dbReference type="STRING" id="1314778.A0A5C3NQM2"/>
<accession>A0A5C3NQM2</accession>
<protein>
    <submittedName>
        <fullName evidence="2">Uncharacterized protein</fullName>
    </submittedName>
</protein>
<name>A0A5C3NQM2_9APHY</name>
<reference evidence="2 3" key="1">
    <citation type="journal article" date="2019" name="Nat. Ecol. Evol.">
        <title>Megaphylogeny resolves global patterns of mushroom evolution.</title>
        <authorList>
            <person name="Varga T."/>
            <person name="Krizsan K."/>
            <person name="Foldi C."/>
            <person name="Dima B."/>
            <person name="Sanchez-Garcia M."/>
            <person name="Sanchez-Ramirez S."/>
            <person name="Szollosi G.J."/>
            <person name="Szarkandi J.G."/>
            <person name="Papp V."/>
            <person name="Albert L."/>
            <person name="Andreopoulos W."/>
            <person name="Angelini C."/>
            <person name="Antonin V."/>
            <person name="Barry K.W."/>
            <person name="Bougher N.L."/>
            <person name="Buchanan P."/>
            <person name="Buyck B."/>
            <person name="Bense V."/>
            <person name="Catcheside P."/>
            <person name="Chovatia M."/>
            <person name="Cooper J."/>
            <person name="Damon W."/>
            <person name="Desjardin D."/>
            <person name="Finy P."/>
            <person name="Geml J."/>
            <person name="Haridas S."/>
            <person name="Hughes K."/>
            <person name="Justo A."/>
            <person name="Karasinski D."/>
            <person name="Kautmanova I."/>
            <person name="Kiss B."/>
            <person name="Kocsube S."/>
            <person name="Kotiranta H."/>
            <person name="LaButti K.M."/>
            <person name="Lechner B.E."/>
            <person name="Liimatainen K."/>
            <person name="Lipzen A."/>
            <person name="Lukacs Z."/>
            <person name="Mihaltcheva S."/>
            <person name="Morgado L.N."/>
            <person name="Niskanen T."/>
            <person name="Noordeloos M.E."/>
            <person name="Ohm R.A."/>
            <person name="Ortiz-Santana B."/>
            <person name="Ovrebo C."/>
            <person name="Racz N."/>
            <person name="Riley R."/>
            <person name="Savchenko A."/>
            <person name="Shiryaev A."/>
            <person name="Soop K."/>
            <person name="Spirin V."/>
            <person name="Szebenyi C."/>
            <person name="Tomsovsky M."/>
            <person name="Tulloss R.E."/>
            <person name="Uehling J."/>
            <person name="Grigoriev I.V."/>
            <person name="Vagvolgyi C."/>
            <person name="Papp T."/>
            <person name="Martin F.M."/>
            <person name="Miettinen O."/>
            <person name="Hibbett D.S."/>
            <person name="Nagy L.G."/>
        </authorList>
    </citation>
    <scope>NUCLEOTIDE SEQUENCE [LARGE SCALE GENOMIC DNA]</scope>
    <source>
        <strain evidence="2 3">HHB13444</strain>
    </source>
</reference>
<evidence type="ECO:0000313" key="3">
    <source>
        <dbReference type="Proteomes" id="UP000308197"/>
    </source>
</evidence>
<feature type="region of interest" description="Disordered" evidence="1">
    <location>
        <begin position="249"/>
        <end position="366"/>
    </location>
</feature>
<feature type="non-terminal residue" evidence="2">
    <location>
        <position position="1"/>
    </location>
</feature>
<dbReference type="EMBL" id="ML212684">
    <property type="protein sequence ID" value="TFK78240.1"/>
    <property type="molecule type" value="Genomic_DNA"/>
</dbReference>
<evidence type="ECO:0000313" key="2">
    <source>
        <dbReference type="EMBL" id="TFK78240.1"/>
    </source>
</evidence>
<feature type="compositionally biased region" description="Acidic residues" evidence="1">
    <location>
        <begin position="271"/>
        <end position="281"/>
    </location>
</feature>
<gene>
    <name evidence="2" type="ORF">K466DRAFT_570961</name>
</gene>
<feature type="compositionally biased region" description="Basic residues" evidence="1">
    <location>
        <begin position="349"/>
        <end position="366"/>
    </location>
</feature>
<dbReference type="AlphaFoldDB" id="A0A5C3NQM2"/>
<keyword evidence="3" id="KW-1185">Reference proteome</keyword>